<evidence type="ECO:0000313" key="1">
    <source>
        <dbReference type="EMBL" id="KAJ3495085.1"/>
    </source>
</evidence>
<comment type="caution">
    <text evidence="1">The sequence shown here is derived from an EMBL/GenBank/DDBJ whole genome shotgun (WGS) entry which is preliminary data.</text>
</comment>
<organism evidence="1 2">
    <name type="scientific">Lecanicillium saksenae</name>
    <dbReference type="NCBI Taxonomy" id="468837"/>
    <lineage>
        <taxon>Eukaryota</taxon>
        <taxon>Fungi</taxon>
        <taxon>Dikarya</taxon>
        <taxon>Ascomycota</taxon>
        <taxon>Pezizomycotina</taxon>
        <taxon>Sordariomycetes</taxon>
        <taxon>Hypocreomycetidae</taxon>
        <taxon>Hypocreales</taxon>
        <taxon>Cordycipitaceae</taxon>
        <taxon>Lecanicillium</taxon>
    </lineage>
</organism>
<gene>
    <name evidence="1" type="ORF">NLG97_g3645</name>
</gene>
<reference evidence="1" key="1">
    <citation type="submission" date="2022-07" db="EMBL/GenBank/DDBJ databases">
        <title>Genome Sequence of Lecanicillium saksenae.</title>
        <authorList>
            <person name="Buettner E."/>
        </authorList>
    </citation>
    <scope>NUCLEOTIDE SEQUENCE</scope>
    <source>
        <strain evidence="1">VT-O1</strain>
    </source>
</reference>
<protein>
    <submittedName>
        <fullName evidence="1">Uncharacterized protein</fullName>
    </submittedName>
</protein>
<keyword evidence="2" id="KW-1185">Reference proteome</keyword>
<dbReference type="Proteomes" id="UP001148737">
    <property type="component" value="Unassembled WGS sequence"/>
</dbReference>
<sequence length="262" mass="28958">MNWFPVPGPSTSAKDWATYNAASGYFSVVDTIQRLTPNLGQRDLFGFTLSQRTPYDKPSDVTFKWQDNEILQVRADLGDVVGRLPIEVVHLILNQLNIAALARLQAVSQGMKRAVGSLPMLRAVLDTNPGVIPCIAAAKYGAHINCRDLYSQLCRPACSACDDAGTYLYLLTCERVCFSCLVSRKQYRPLRPQQAKLRYCLTLDDVQGLPGLIVPKYSNRKMVRDFFALLETLGYKTRLDGGWSTALQPATSACAGMETPVS</sequence>
<proteinExistence type="predicted"/>
<name>A0ACC1QZ83_9HYPO</name>
<accession>A0ACC1QZ83</accession>
<dbReference type="EMBL" id="JANAKD010000314">
    <property type="protein sequence ID" value="KAJ3495085.1"/>
    <property type="molecule type" value="Genomic_DNA"/>
</dbReference>
<evidence type="ECO:0000313" key="2">
    <source>
        <dbReference type="Proteomes" id="UP001148737"/>
    </source>
</evidence>